<dbReference type="Proteomes" id="UP000509301">
    <property type="component" value="Chromosome"/>
</dbReference>
<dbReference type="InterPro" id="IPR009324">
    <property type="entry name" value="DUF981"/>
</dbReference>
<dbReference type="AlphaFoldDB" id="A0A6N0NYR9"/>
<evidence type="ECO:0000313" key="2">
    <source>
        <dbReference type="EMBL" id="QKR00709.1"/>
    </source>
</evidence>
<dbReference type="GeneID" id="55642315"/>
<dbReference type="EMBL" id="CP049074">
    <property type="protein sequence ID" value="QKR00709.1"/>
    <property type="molecule type" value="Genomic_DNA"/>
</dbReference>
<protein>
    <submittedName>
        <fullName evidence="2">DUF981 family protein</fullName>
    </submittedName>
</protein>
<keyword evidence="1" id="KW-0472">Membrane</keyword>
<evidence type="ECO:0000256" key="1">
    <source>
        <dbReference type="SAM" id="Phobius"/>
    </source>
</evidence>
<dbReference type="Pfam" id="PF06168">
    <property type="entry name" value="DUF981"/>
    <property type="match status" value="1"/>
</dbReference>
<feature type="transmembrane region" description="Helical" evidence="1">
    <location>
        <begin position="42"/>
        <end position="70"/>
    </location>
</feature>
<feature type="transmembrane region" description="Helical" evidence="1">
    <location>
        <begin position="76"/>
        <end position="95"/>
    </location>
</feature>
<feature type="transmembrane region" description="Helical" evidence="1">
    <location>
        <begin position="12"/>
        <end position="30"/>
    </location>
</feature>
<reference evidence="2 3" key="1">
    <citation type="submission" date="2020-02" db="EMBL/GenBank/DDBJ databases">
        <title>Comparative genome analysis reveals the metabolism and evolution of the thermophilic archaeal genus Metallosphaera.</title>
        <authorList>
            <person name="Jiang C."/>
        </authorList>
    </citation>
    <scope>NUCLEOTIDE SEQUENCE [LARGE SCALE GENOMIC DNA]</scope>
    <source>
        <strain evidence="2 3">Ric-A</strain>
    </source>
</reference>
<gene>
    <name evidence="2" type="ORF">GWK48_10190</name>
</gene>
<sequence length="203" mass="22333">MTLFVDVLTNQLIVMSVVFLALAYGLLRMYRVHSTAMDYRNALQVVYVPLLLFGSLIALTGIYGLLVWPLVSSYNILFYDLYPVLGIGIVGIAVAVKYGYKLEGLGFTSLLFGLVTIYYGVQGYLHNMTNEPLALLGLYSLVGLSSIFFYPVTQILDNGKGWRIFLVIDAVLLILAALLAGYIGLLAVPEHLVGFSKWVPPAI</sequence>
<keyword evidence="1" id="KW-0812">Transmembrane</keyword>
<keyword evidence="3" id="KW-1185">Reference proteome</keyword>
<dbReference type="KEGG" id="mten:GWK48_10190"/>
<dbReference type="OrthoDB" id="57193at2157"/>
<feature type="transmembrane region" description="Helical" evidence="1">
    <location>
        <begin position="133"/>
        <end position="152"/>
    </location>
</feature>
<accession>A0A6N0NYR9</accession>
<feature type="transmembrane region" description="Helical" evidence="1">
    <location>
        <begin position="102"/>
        <end position="121"/>
    </location>
</feature>
<name>A0A6N0NYR9_9CREN</name>
<organism evidence="2 3">
    <name type="scientific">Metallosphaera tengchongensis</name>
    <dbReference type="NCBI Taxonomy" id="1532350"/>
    <lineage>
        <taxon>Archaea</taxon>
        <taxon>Thermoproteota</taxon>
        <taxon>Thermoprotei</taxon>
        <taxon>Sulfolobales</taxon>
        <taxon>Sulfolobaceae</taxon>
        <taxon>Metallosphaera</taxon>
    </lineage>
</organism>
<dbReference type="RefSeq" id="WP_174631992.1">
    <property type="nucleotide sequence ID" value="NZ_CP049074.1"/>
</dbReference>
<keyword evidence="1" id="KW-1133">Transmembrane helix</keyword>
<evidence type="ECO:0000313" key="3">
    <source>
        <dbReference type="Proteomes" id="UP000509301"/>
    </source>
</evidence>
<proteinExistence type="predicted"/>
<feature type="transmembrane region" description="Helical" evidence="1">
    <location>
        <begin position="164"/>
        <end position="188"/>
    </location>
</feature>